<dbReference type="Gene3D" id="1.10.287.1080">
    <property type="entry name" value="MazG-like"/>
    <property type="match status" value="1"/>
</dbReference>
<dbReference type="InterPro" id="IPR025984">
    <property type="entry name" value="DCTPP"/>
</dbReference>
<organism evidence="1 2">
    <name type="scientific">Candidatus Brevifilum fermentans</name>
    <dbReference type="NCBI Taxonomy" id="1986204"/>
    <lineage>
        <taxon>Bacteria</taxon>
        <taxon>Bacillati</taxon>
        <taxon>Chloroflexota</taxon>
        <taxon>Anaerolineae</taxon>
        <taxon>Anaerolineales</taxon>
        <taxon>Anaerolineaceae</taxon>
        <taxon>Candidatus Brevifilum</taxon>
    </lineage>
</organism>
<proteinExistence type="predicted"/>
<dbReference type="Proteomes" id="UP000195514">
    <property type="component" value="Chromosome I"/>
</dbReference>
<dbReference type="PANTHER" id="PTHR46523:SF1">
    <property type="entry name" value="DCTP PYROPHOSPHATASE 1"/>
    <property type="match status" value="1"/>
</dbReference>
<keyword evidence="2" id="KW-1185">Reference proteome</keyword>
<dbReference type="CDD" id="cd11537">
    <property type="entry name" value="NTP-PPase_RS21-C6_like"/>
    <property type="match status" value="1"/>
</dbReference>
<dbReference type="PANTHER" id="PTHR46523">
    <property type="entry name" value="DCTP PYROPHOSPHATASE 1"/>
    <property type="match status" value="1"/>
</dbReference>
<dbReference type="EMBL" id="LT859958">
    <property type="protein sequence ID" value="SMX53788.1"/>
    <property type="molecule type" value="Genomic_DNA"/>
</dbReference>
<dbReference type="AlphaFoldDB" id="A0A1Y6K4J9"/>
<reference evidence="2" key="1">
    <citation type="submission" date="2017-05" db="EMBL/GenBank/DDBJ databases">
        <authorList>
            <person name="Kirkegaard R."/>
            <person name="Mcilroy J S."/>
        </authorList>
    </citation>
    <scope>NUCLEOTIDE SEQUENCE [LARGE SCALE GENOMIC DNA]</scope>
</reference>
<dbReference type="InterPro" id="IPR052555">
    <property type="entry name" value="dCTP_Pyrophosphatase"/>
</dbReference>
<dbReference type="KEGG" id="abat:CFX1CAM_0723"/>
<accession>A0A1Y6K4J9</accession>
<dbReference type="GO" id="GO:0047429">
    <property type="term" value="F:nucleoside triphosphate diphosphatase activity"/>
    <property type="evidence" value="ECO:0007669"/>
    <property type="project" value="InterPro"/>
</dbReference>
<dbReference type="GO" id="GO:0009143">
    <property type="term" value="P:nucleoside triphosphate catabolic process"/>
    <property type="evidence" value="ECO:0007669"/>
    <property type="project" value="InterPro"/>
</dbReference>
<evidence type="ECO:0000313" key="2">
    <source>
        <dbReference type="Proteomes" id="UP000195514"/>
    </source>
</evidence>
<dbReference type="RefSeq" id="WP_213696445.1">
    <property type="nucleotide sequence ID" value="NZ_LT859958.1"/>
</dbReference>
<keyword evidence="1" id="KW-0378">Hydrolase</keyword>
<dbReference type="Pfam" id="PF12643">
    <property type="entry name" value="MazG-like"/>
    <property type="match status" value="1"/>
</dbReference>
<gene>
    <name evidence="1" type="ORF">CFX1CAM_0723</name>
</gene>
<sequence length="163" mass="18924">MNDEWRPVRNSVERINWGTGTTLRYFLHATCEDCLSATPLTPDIMYNSLLMDIEDLTRAMDRFVTAKGWYLPDSPRPQTPKNLAISLSIEAAEVLELFQWSEKQRHPDELASELADVMLYLLQLARLTGIDLETAVIDKLKINYRREWDQHLIDESEQNGKKD</sequence>
<protein>
    <submittedName>
        <fullName evidence="1">MazG nucleotide pyrophosphohydrolase (Modular protein)</fullName>
    </submittedName>
</protein>
<evidence type="ECO:0000313" key="1">
    <source>
        <dbReference type="EMBL" id="SMX53788.1"/>
    </source>
</evidence>
<dbReference type="SUPFAM" id="SSF101386">
    <property type="entry name" value="all-alpha NTP pyrophosphatases"/>
    <property type="match status" value="1"/>
</dbReference>
<name>A0A1Y6K4J9_9CHLR</name>